<dbReference type="PATRIC" id="fig|1423775.4.peg.1750"/>
<feature type="signal peptide" evidence="4">
    <location>
        <begin position="1"/>
        <end position="27"/>
    </location>
</feature>
<dbReference type="RefSeq" id="WP_025023243.1">
    <property type="nucleotide sequence ID" value="NZ_AZDZ01000019.1"/>
</dbReference>
<dbReference type="eggNOG" id="COG1705">
    <property type="taxonomic scope" value="Bacteria"/>
</dbReference>
<dbReference type="Proteomes" id="UP000051248">
    <property type="component" value="Unassembled WGS sequence"/>
</dbReference>
<evidence type="ECO:0000313" key="7">
    <source>
        <dbReference type="Proteomes" id="UP000051248"/>
    </source>
</evidence>
<comment type="similarity">
    <text evidence="1">Belongs to the glycosyl hydrolase 73 family.</text>
</comment>
<keyword evidence="4" id="KW-0732">Signal</keyword>
<dbReference type="InterPro" id="IPR002901">
    <property type="entry name" value="MGlyc_endo_b_GlcNAc-like_dom"/>
</dbReference>
<evidence type="ECO:0000313" key="6">
    <source>
        <dbReference type="EMBL" id="KRK79351.1"/>
    </source>
</evidence>
<name>A0A0R1KJW3_9LACO</name>
<dbReference type="SMART" id="SM00047">
    <property type="entry name" value="LYZ2"/>
    <property type="match status" value="1"/>
</dbReference>
<dbReference type="EMBL" id="AZDZ01000019">
    <property type="protein sequence ID" value="KRK79351.1"/>
    <property type="molecule type" value="Genomic_DNA"/>
</dbReference>
<evidence type="ECO:0000256" key="3">
    <source>
        <dbReference type="SAM" id="MobiDB-lite"/>
    </source>
</evidence>
<organism evidence="6 7">
    <name type="scientific">Companilactobacillus nodensis DSM 19682 = JCM 14932 = NBRC 107160</name>
    <dbReference type="NCBI Taxonomy" id="1423775"/>
    <lineage>
        <taxon>Bacteria</taxon>
        <taxon>Bacillati</taxon>
        <taxon>Bacillota</taxon>
        <taxon>Bacilli</taxon>
        <taxon>Lactobacillales</taxon>
        <taxon>Lactobacillaceae</taxon>
        <taxon>Companilactobacillus</taxon>
    </lineage>
</organism>
<comment type="caution">
    <text evidence="6">The sequence shown here is derived from an EMBL/GenBank/DDBJ whole genome shotgun (WGS) entry which is preliminary data.</text>
</comment>
<dbReference type="PANTHER" id="PTHR33308:SF9">
    <property type="entry name" value="PEPTIDOGLYCAN HYDROLASE FLGJ"/>
    <property type="match status" value="1"/>
</dbReference>
<evidence type="ECO:0000256" key="2">
    <source>
        <dbReference type="ARBA" id="ARBA00022801"/>
    </source>
</evidence>
<dbReference type="PANTHER" id="PTHR33308">
    <property type="entry name" value="PEPTIDOGLYCAN HYDROLASE FLGJ"/>
    <property type="match status" value="1"/>
</dbReference>
<dbReference type="AlphaFoldDB" id="A0A0R1KJW3"/>
<dbReference type="PRINTS" id="PR01002">
    <property type="entry name" value="FLGFLGJ"/>
</dbReference>
<sequence length="341" mass="36701">MNKKVLLTSVAVLNTVAAVASPTVASAASTTQSTIQQTSGKDSDTNVIAGPDVKKADPTIAHSAVVQASSTDPIQPTIVESSNNYVSPAQQQAFLAQAVPMAQQAAAKYNVYASVMLAQAIIESAWGTSDLATMGNNLFGMKGDYNGSSISLPTSEWSASQGYYYINAAFRKYPSLYESFADNGDKIRNGVDWDAKYYSGAWKENTSSYQDATAWLQGRYATEPTYASILNNMIQIYNLTQYDNGQTSTPDNSTDVDNTVNSDTNAETNGSSNDDSTTGTVTVKSTPYARISDNNGKAIGNRALMTSTDWYFNKKSTHADGSVWYHVATNEWVNANDVVQK</sequence>
<dbReference type="Pfam" id="PF01832">
    <property type="entry name" value="Glucosaminidase"/>
    <property type="match status" value="1"/>
</dbReference>
<dbReference type="OrthoDB" id="2155627at2"/>
<accession>A0A0R1KJW3</accession>
<feature type="region of interest" description="Disordered" evidence="3">
    <location>
        <begin position="245"/>
        <end position="281"/>
    </location>
</feature>
<reference evidence="6 7" key="1">
    <citation type="journal article" date="2015" name="Genome Announc.">
        <title>Expanding the biotechnology potential of lactobacilli through comparative genomics of 213 strains and associated genera.</title>
        <authorList>
            <person name="Sun Z."/>
            <person name="Harris H.M."/>
            <person name="McCann A."/>
            <person name="Guo C."/>
            <person name="Argimon S."/>
            <person name="Zhang W."/>
            <person name="Yang X."/>
            <person name="Jeffery I.B."/>
            <person name="Cooney J.C."/>
            <person name="Kagawa T.F."/>
            <person name="Liu W."/>
            <person name="Song Y."/>
            <person name="Salvetti E."/>
            <person name="Wrobel A."/>
            <person name="Rasinkangas P."/>
            <person name="Parkhill J."/>
            <person name="Rea M.C."/>
            <person name="O'Sullivan O."/>
            <person name="Ritari J."/>
            <person name="Douillard F.P."/>
            <person name="Paul Ross R."/>
            <person name="Yang R."/>
            <person name="Briner A.E."/>
            <person name="Felis G.E."/>
            <person name="de Vos W.M."/>
            <person name="Barrangou R."/>
            <person name="Klaenhammer T.R."/>
            <person name="Caufield P.W."/>
            <person name="Cui Y."/>
            <person name="Zhang H."/>
            <person name="O'Toole P.W."/>
        </authorList>
    </citation>
    <scope>NUCLEOTIDE SEQUENCE [LARGE SCALE GENOMIC DNA]</scope>
    <source>
        <strain evidence="6 7">DSM 19682</strain>
    </source>
</reference>
<protein>
    <recommendedName>
        <fullName evidence="5">Mannosyl-glycoprotein endo-beta-N-acetylglucosamidase-like domain-containing protein</fullName>
    </recommendedName>
</protein>
<dbReference type="InterPro" id="IPR023346">
    <property type="entry name" value="Lysozyme-like_dom_sf"/>
</dbReference>
<gene>
    <name evidence="6" type="ORF">FD03_GL001717</name>
</gene>
<evidence type="ECO:0000259" key="5">
    <source>
        <dbReference type="SMART" id="SM00047"/>
    </source>
</evidence>
<proteinExistence type="inferred from homology"/>
<dbReference type="STRING" id="1423775.FD03_GL001717"/>
<keyword evidence="7" id="KW-1185">Reference proteome</keyword>
<dbReference type="Gene3D" id="1.10.530.10">
    <property type="match status" value="1"/>
</dbReference>
<feature type="chain" id="PRO_5006406698" description="Mannosyl-glycoprotein endo-beta-N-acetylglucosamidase-like domain-containing protein" evidence="4">
    <location>
        <begin position="28"/>
        <end position="341"/>
    </location>
</feature>
<dbReference type="SUPFAM" id="SSF53955">
    <property type="entry name" value="Lysozyme-like"/>
    <property type="match status" value="1"/>
</dbReference>
<evidence type="ECO:0000256" key="4">
    <source>
        <dbReference type="SAM" id="SignalP"/>
    </source>
</evidence>
<evidence type="ECO:0000256" key="1">
    <source>
        <dbReference type="ARBA" id="ARBA00010266"/>
    </source>
</evidence>
<dbReference type="InterPro" id="IPR051056">
    <property type="entry name" value="Glycosyl_Hydrolase_73"/>
</dbReference>
<keyword evidence="2" id="KW-0378">Hydrolase</keyword>
<dbReference type="Gene3D" id="4.10.80.30">
    <property type="entry name" value="DNA polymerase, domain 6"/>
    <property type="match status" value="1"/>
</dbReference>
<dbReference type="GO" id="GO:0004040">
    <property type="term" value="F:amidase activity"/>
    <property type="evidence" value="ECO:0007669"/>
    <property type="project" value="InterPro"/>
</dbReference>
<feature type="domain" description="Mannosyl-glycoprotein endo-beta-N-acetylglucosamidase-like" evidence="5">
    <location>
        <begin position="84"/>
        <end position="243"/>
    </location>
</feature>